<keyword evidence="7" id="KW-1185">Reference proteome</keyword>
<evidence type="ECO:0000256" key="3">
    <source>
        <dbReference type="ARBA" id="ARBA00022913"/>
    </source>
</evidence>
<gene>
    <name evidence="6" type="ORF">ACFSAV_08495</name>
</gene>
<evidence type="ECO:0000313" key="6">
    <source>
        <dbReference type="EMBL" id="MFD1806400.1"/>
    </source>
</evidence>
<evidence type="ECO:0000313" key="7">
    <source>
        <dbReference type="Proteomes" id="UP001597420"/>
    </source>
</evidence>
<accession>A0ABW4NW50</accession>
<dbReference type="Pfam" id="PF04829">
    <property type="entry name" value="PT-VENN"/>
    <property type="match status" value="1"/>
</dbReference>
<keyword evidence="2" id="KW-0800">Toxin</keyword>
<evidence type="ECO:0000256" key="4">
    <source>
        <dbReference type="ARBA" id="ARBA00023026"/>
    </source>
</evidence>
<dbReference type="Pfam" id="PF12639">
    <property type="entry name" value="Colicin-DNase"/>
    <property type="match status" value="1"/>
</dbReference>
<dbReference type="InterPro" id="IPR006914">
    <property type="entry name" value="VENN_dom"/>
</dbReference>
<dbReference type="Proteomes" id="UP001597420">
    <property type="component" value="Unassembled WGS sequence"/>
</dbReference>
<dbReference type="EMBL" id="JBHUFP010000011">
    <property type="protein sequence ID" value="MFD1806400.1"/>
    <property type="molecule type" value="Genomic_DNA"/>
</dbReference>
<comment type="caution">
    <text evidence="6">The sequence shown here is derived from an EMBL/GenBank/DDBJ whole genome shotgun (WGS) entry which is preliminary data.</text>
</comment>
<keyword evidence="3" id="KW-1266">Target cell cytoplasm</keyword>
<dbReference type="RefSeq" id="WP_379098512.1">
    <property type="nucleotide sequence ID" value="NZ_JBHUFP010000011.1"/>
</dbReference>
<protein>
    <submittedName>
        <fullName evidence="6">HNH endonuclease</fullName>
    </submittedName>
</protein>
<reference evidence="7" key="1">
    <citation type="journal article" date="2019" name="Int. J. Syst. Evol. Microbiol.">
        <title>The Global Catalogue of Microorganisms (GCM) 10K type strain sequencing project: providing services to taxonomists for standard genome sequencing and annotation.</title>
        <authorList>
            <consortium name="The Broad Institute Genomics Platform"/>
            <consortium name="The Broad Institute Genome Sequencing Center for Infectious Disease"/>
            <person name="Wu L."/>
            <person name="Ma J."/>
        </authorList>
    </citation>
    <scope>NUCLEOTIDE SEQUENCE [LARGE SCALE GENOMIC DNA]</scope>
    <source>
        <strain evidence="7">CCM 7950</strain>
    </source>
</reference>
<proteinExistence type="predicted"/>
<comment type="subcellular location">
    <subcellularLocation>
        <location evidence="1">Target cell</location>
        <location evidence="1">Target cell cytoplasm</location>
    </subcellularLocation>
</comment>
<keyword evidence="6" id="KW-0378">Hydrolase</keyword>
<feature type="domain" description="VENN motif-containing" evidence="5">
    <location>
        <begin position="141"/>
        <end position="200"/>
    </location>
</feature>
<name>A0ABW4NW50_9PAST</name>
<dbReference type="GO" id="GO:0004519">
    <property type="term" value="F:endonuclease activity"/>
    <property type="evidence" value="ECO:0007669"/>
    <property type="project" value="UniProtKB-KW"/>
</dbReference>
<evidence type="ECO:0000256" key="1">
    <source>
        <dbReference type="ARBA" id="ARBA00004219"/>
    </source>
</evidence>
<evidence type="ECO:0000259" key="5">
    <source>
        <dbReference type="Pfam" id="PF04829"/>
    </source>
</evidence>
<evidence type="ECO:0000256" key="2">
    <source>
        <dbReference type="ARBA" id="ARBA00022656"/>
    </source>
</evidence>
<sequence>MCYLSALAQAKQTGNQTEITQKQTALLAAEQAQAKWGDRGEYKRTAEVLTTLFTGILANQAATGIVTQLASPEVNQWIKQATTNDKGETEVITNTLAHAIWGAIEAAANQGNPSSGAIAAASSELAAPMLAKVLYNKDRAEQLTAEEKAQITALSSITAAVAGGLTAQSSSQSNTTVSSLTNASLGGEIGKNAVENNYLSLKDISAYQRELKKAIQHGESVEEVHEYFKVLSEKQRAALVANCDIDCRVTVPNELLAGIGFADDLSGLLNSWVMGLPLDEQTKFYQLAEAENIKTIQALKAKQGSVEKGVELAMDMAHFFSKEENIGSSSAKKSLYDPKQIRHKIEKGFEKEVVKSTTVVMKPRSTVTNKVLKTGEAVSVIESEGGKAVKIYAKPDQLGHRQEIANIPYDKRGLPIFDDVSKFTTKIEKPSNYQNMSSNKRRDVEMRNATQALKRAIDSGVIDKNNFTAQQLNDIYAGKPKIFQMTWHHNAQSAPNNMQLIPTNVHEAVKHIGEGSLSEGK</sequence>
<keyword evidence="4" id="KW-0843">Virulence</keyword>
<keyword evidence="6" id="KW-0540">Nuclease</keyword>
<keyword evidence="6" id="KW-0255">Endonuclease</keyword>
<organism evidence="6 7">
    <name type="scientific">Pasteurella oralis</name>
    <dbReference type="NCBI Taxonomy" id="1071947"/>
    <lineage>
        <taxon>Bacteria</taxon>
        <taxon>Pseudomonadati</taxon>
        <taxon>Pseudomonadota</taxon>
        <taxon>Gammaproteobacteria</taxon>
        <taxon>Pasteurellales</taxon>
        <taxon>Pasteurellaceae</taxon>
        <taxon>Pasteurella</taxon>
    </lineage>
</organism>